<feature type="domain" description="Metalloenzyme" evidence="1">
    <location>
        <begin position="14"/>
        <end position="78"/>
    </location>
</feature>
<dbReference type="PANTHER" id="PTHR31637:SF0">
    <property type="entry name" value="2,3-BISPHOSPHOGLYCERATE-INDEPENDENT PHOSPHOGLYCERATE MUTASE"/>
    <property type="match status" value="1"/>
</dbReference>
<reference evidence="2" key="1">
    <citation type="submission" date="2020-06" db="EMBL/GenBank/DDBJ databases">
        <title>Stable isotope informed genome-resolved metagenomics uncovers potential trophic interactions in rhizosphere soil.</title>
        <authorList>
            <person name="Starr E.P."/>
            <person name="Shi S."/>
            <person name="Blazewicz S.J."/>
            <person name="Koch B.J."/>
            <person name="Probst A.J."/>
            <person name="Hungate B.A."/>
            <person name="Pett-Ridge J."/>
            <person name="Firestone M.K."/>
            <person name="Banfield J.F."/>
        </authorList>
    </citation>
    <scope>NUCLEOTIDE SEQUENCE</scope>
    <source>
        <strain evidence="2">YM_69_17</strain>
    </source>
</reference>
<dbReference type="GO" id="GO:0005829">
    <property type="term" value="C:cytosol"/>
    <property type="evidence" value="ECO:0007669"/>
    <property type="project" value="TreeGrafter"/>
</dbReference>
<evidence type="ECO:0000313" key="2">
    <source>
        <dbReference type="EMBL" id="MBW8728308.1"/>
    </source>
</evidence>
<evidence type="ECO:0000313" key="3">
    <source>
        <dbReference type="Proteomes" id="UP000700706"/>
    </source>
</evidence>
<dbReference type="Pfam" id="PF01676">
    <property type="entry name" value="Metalloenzyme"/>
    <property type="match status" value="1"/>
</dbReference>
<dbReference type="AlphaFoldDB" id="A0A952FNE5"/>
<evidence type="ECO:0000259" key="1">
    <source>
        <dbReference type="Pfam" id="PF01676"/>
    </source>
</evidence>
<dbReference type="InterPro" id="IPR036646">
    <property type="entry name" value="PGAM_B_sf"/>
</dbReference>
<proteinExistence type="predicted"/>
<dbReference type="EMBL" id="JAEKLZ010000388">
    <property type="protein sequence ID" value="MBW8728308.1"/>
    <property type="molecule type" value="Genomic_DNA"/>
</dbReference>
<dbReference type="InterPro" id="IPR005995">
    <property type="entry name" value="Pgm_bpd_ind"/>
</dbReference>
<gene>
    <name evidence="2" type="ORF">JF625_24585</name>
</gene>
<name>A0A952FNE5_9PROT</name>
<dbReference type="Gene3D" id="3.40.1450.10">
    <property type="entry name" value="BPG-independent phosphoglycerate mutase, domain B"/>
    <property type="match status" value="1"/>
</dbReference>
<sequence length="110" mass="11908">MSAATPPRPDAPRPVVLCVLDGWGWREEEADNAVRLADTPNFDRLWAAEPHAFLQASEEAVGLPHGQIGNSEVGHMNLGAGRVVFQDLQMIFNAIADGSLAKAKALRKHI</sequence>
<dbReference type="GO" id="GO:0006007">
    <property type="term" value="P:glucose catabolic process"/>
    <property type="evidence" value="ECO:0007669"/>
    <property type="project" value="InterPro"/>
</dbReference>
<dbReference type="GO" id="GO:0030145">
    <property type="term" value="F:manganese ion binding"/>
    <property type="evidence" value="ECO:0007669"/>
    <property type="project" value="TreeGrafter"/>
</dbReference>
<dbReference type="Gene3D" id="3.40.720.10">
    <property type="entry name" value="Alkaline Phosphatase, subunit A"/>
    <property type="match status" value="1"/>
</dbReference>
<organism evidence="2 3">
    <name type="scientific">Inquilinus limosus</name>
    <dbReference type="NCBI Taxonomy" id="171674"/>
    <lineage>
        <taxon>Bacteria</taxon>
        <taxon>Pseudomonadati</taxon>
        <taxon>Pseudomonadota</taxon>
        <taxon>Alphaproteobacteria</taxon>
        <taxon>Rhodospirillales</taxon>
        <taxon>Rhodospirillaceae</taxon>
        <taxon>Inquilinus</taxon>
    </lineage>
</organism>
<dbReference type="Proteomes" id="UP000700706">
    <property type="component" value="Unassembled WGS sequence"/>
</dbReference>
<dbReference type="InterPro" id="IPR017850">
    <property type="entry name" value="Alkaline_phosphatase_core_sf"/>
</dbReference>
<dbReference type="PANTHER" id="PTHR31637">
    <property type="entry name" value="2,3-BISPHOSPHOGLYCERATE-INDEPENDENT PHOSPHOGLYCERATE MUTASE"/>
    <property type="match status" value="1"/>
</dbReference>
<comment type="caution">
    <text evidence="2">The sequence shown here is derived from an EMBL/GenBank/DDBJ whole genome shotgun (WGS) entry which is preliminary data.</text>
</comment>
<feature type="non-terminal residue" evidence="2">
    <location>
        <position position="110"/>
    </location>
</feature>
<accession>A0A952FNE5</accession>
<protein>
    <submittedName>
        <fullName evidence="2">2,3-bisphosphoglycerate-independent phosphoglycerate mutase</fullName>
    </submittedName>
</protein>
<dbReference type="InterPro" id="IPR006124">
    <property type="entry name" value="Metalloenzyme"/>
</dbReference>
<dbReference type="GO" id="GO:0004619">
    <property type="term" value="F:phosphoglycerate mutase activity"/>
    <property type="evidence" value="ECO:0007669"/>
    <property type="project" value="InterPro"/>
</dbReference>
<dbReference type="SUPFAM" id="SSF53649">
    <property type="entry name" value="Alkaline phosphatase-like"/>
    <property type="match status" value="1"/>
</dbReference>